<name>A0A8T0Q6V0_PANVG</name>
<dbReference type="InterPro" id="IPR040671">
    <property type="entry name" value="Pullulanase_N2"/>
</dbReference>
<dbReference type="EMBL" id="CM029049">
    <property type="protein sequence ID" value="KAG2570627.1"/>
    <property type="molecule type" value="Genomic_DNA"/>
</dbReference>
<evidence type="ECO:0000259" key="1">
    <source>
        <dbReference type="Pfam" id="PF17967"/>
    </source>
</evidence>
<dbReference type="Proteomes" id="UP000823388">
    <property type="component" value="Chromosome 7K"/>
</dbReference>
<comment type="caution">
    <text evidence="2">The sequence shown here is derived from an EMBL/GenBank/DDBJ whole genome shotgun (WGS) entry which is preliminary data.</text>
</comment>
<organism evidence="2 3">
    <name type="scientific">Panicum virgatum</name>
    <name type="common">Blackwell switchgrass</name>
    <dbReference type="NCBI Taxonomy" id="38727"/>
    <lineage>
        <taxon>Eukaryota</taxon>
        <taxon>Viridiplantae</taxon>
        <taxon>Streptophyta</taxon>
        <taxon>Embryophyta</taxon>
        <taxon>Tracheophyta</taxon>
        <taxon>Spermatophyta</taxon>
        <taxon>Magnoliopsida</taxon>
        <taxon>Liliopsida</taxon>
        <taxon>Poales</taxon>
        <taxon>Poaceae</taxon>
        <taxon>PACMAD clade</taxon>
        <taxon>Panicoideae</taxon>
        <taxon>Panicodae</taxon>
        <taxon>Paniceae</taxon>
        <taxon>Panicinae</taxon>
        <taxon>Panicum</taxon>
        <taxon>Panicum sect. Hiantes</taxon>
    </lineage>
</organism>
<evidence type="ECO:0000313" key="2">
    <source>
        <dbReference type="EMBL" id="KAG2570627.1"/>
    </source>
</evidence>
<dbReference type="AlphaFoldDB" id="A0A8T0Q6V0"/>
<dbReference type="Pfam" id="PF17967">
    <property type="entry name" value="Pullulanase_N2"/>
    <property type="match status" value="1"/>
</dbReference>
<reference evidence="2" key="1">
    <citation type="submission" date="2020-05" db="EMBL/GenBank/DDBJ databases">
        <title>WGS assembly of Panicum virgatum.</title>
        <authorList>
            <person name="Lovell J.T."/>
            <person name="Jenkins J."/>
            <person name="Shu S."/>
            <person name="Juenger T.E."/>
            <person name="Schmutz J."/>
        </authorList>
    </citation>
    <scope>NUCLEOTIDE SEQUENCE</scope>
    <source>
        <strain evidence="2">AP13</strain>
    </source>
</reference>
<protein>
    <recommendedName>
        <fullName evidence="1">Pullulanase N2 domain-containing protein</fullName>
    </recommendedName>
</protein>
<feature type="domain" description="Pullulanase N2" evidence="1">
    <location>
        <begin position="7"/>
        <end position="56"/>
    </location>
</feature>
<accession>A0A8T0Q6V0</accession>
<dbReference type="Gene3D" id="2.60.40.1130">
    <property type="entry name" value="Rab geranylgeranyltransferase alpha-subunit, insert domain"/>
    <property type="match status" value="1"/>
</dbReference>
<proteinExistence type="predicted"/>
<sequence length="63" mass="7085">MQELTGVTKSLIAWDVSDQETSLYLYASRSATMCMSNGVVEGYDSKVQLQLEHGGLQPVYEYY</sequence>
<keyword evidence="3" id="KW-1185">Reference proteome</keyword>
<evidence type="ECO:0000313" key="3">
    <source>
        <dbReference type="Proteomes" id="UP000823388"/>
    </source>
</evidence>
<gene>
    <name evidence="2" type="ORF">PVAP13_7KG035509</name>
</gene>